<dbReference type="Gene3D" id="1.25.10.10">
    <property type="entry name" value="Leucine-rich Repeat Variant"/>
    <property type="match status" value="1"/>
</dbReference>
<protein>
    <submittedName>
        <fullName evidence="1">Uncharacterized protein</fullName>
    </submittedName>
</protein>
<proteinExistence type="predicted"/>
<keyword evidence="2" id="KW-1185">Reference proteome</keyword>
<dbReference type="InterPro" id="IPR011989">
    <property type="entry name" value="ARM-like"/>
</dbReference>
<sequence length="164" mass="18558">MSGPEVSCREIHAIVTSDKPARERAELLAGRSELEECLNRGLETTLKARDWYNFEAYNGMAYRFPSPRYVAHLSSALDLREAHVQPGDVLLTLGRIRSSDSIPALERVLEWRPEWDEFDDIAFKALDALAGIDTDAAWRVIESVVDDERGRVRETANSLLASRR</sequence>
<organism evidence="1 2">
    <name type="scientific">Amycolatopsis tucumanensis</name>
    <dbReference type="NCBI Taxonomy" id="401106"/>
    <lineage>
        <taxon>Bacteria</taxon>
        <taxon>Bacillati</taxon>
        <taxon>Actinomycetota</taxon>
        <taxon>Actinomycetes</taxon>
        <taxon>Pseudonocardiales</taxon>
        <taxon>Pseudonocardiaceae</taxon>
        <taxon>Amycolatopsis</taxon>
    </lineage>
</organism>
<comment type="caution">
    <text evidence="1">The sequence shown here is derived from an EMBL/GenBank/DDBJ whole genome shotgun (WGS) entry which is preliminary data.</text>
</comment>
<dbReference type="EMBL" id="BAABCM010000007">
    <property type="protein sequence ID" value="GAA3826723.1"/>
    <property type="molecule type" value="Genomic_DNA"/>
</dbReference>
<gene>
    <name evidence="1" type="ORF">GCM10022380_51750</name>
</gene>
<accession>A0ABP7ITI1</accession>
<reference evidence="2" key="1">
    <citation type="journal article" date="2019" name="Int. J. Syst. Evol. Microbiol.">
        <title>The Global Catalogue of Microorganisms (GCM) 10K type strain sequencing project: providing services to taxonomists for standard genome sequencing and annotation.</title>
        <authorList>
            <consortium name="The Broad Institute Genomics Platform"/>
            <consortium name="The Broad Institute Genome Sequencing Center for Infectious Disease"/>
            <person name="Wu L."/>
            <person name="Ma J."/>
        </authorList>
    </citation>
    <scope>NUCLEOTIDE SEQUENCE [LARGE SCALE GENOMIC DNA]</scope>
    <source>
        <strain evidence="2">JCM 17017</strain>
    </source>
</reference>
<name>A0ABP7ITI1_9PSEU</name>
<dbReference type="Proteomes" id="UP001501624">
    <property type="component" value="Unassembled WGS sequence"/>
</dbReference>
<evidence type="ECO:0000313" key="2">
    <source>
        <dbReference type="Proteomes" id="UP001501624"/>
    </source>
</evidence>
<evidence type="ECO:0000313" key="1">
    <source>
        <dbReference type="EMBL" id="GAA3826723.1"/>
    </source>
</evidence>